<evidence type="ECO:0000256" key="1">
    <source>
        <dbReference type="ARBA" id="ARBA00023002"/>
    </source>
</evidence>
<feature type="domain" description="FAD dependent oxidoreductase" evidence="2">
    <location>
        <begin position="4"/>
        <end position="394"/>
    </location>
</feature>
<dbReference type="InterPro" id="IPR006076">
    <property type="entry name" value="FAD-dep_OxRdtase"/>
</dbReference>
<dbReference type="SUPFAM" id="SSF51905">
    <property type="entry name" value="FAD/NAD(P)-binding domain"/>
    <property type="match status" value="1"/>
</dbReference>
<dbReference type="GO" id="GO:0016491">
    <property type="term" value="F:oxidoreductase activity"/>
    <property type="evidence" value="ECO:0007669"/>
    <property type="project" value="UniProtKB-KW"/>
</dbReference>
<dbReference type="EMBL" id="RIZG01000003">
    <property type="protein sequence ID" value="RNF51833.1"/>
    <property type="molecule type" value="Genomic_DNA"/>
</dbReference>
<proteinExistence type="predicted"/>
<dbReference type="SUPFAM" id="SSF54373">
    <property type="entry name" value="FAD-linked reductases, C-terminal domain"/>
    <property type="match status" value="1"/>
</dbReference>
<dbReference type="PANTHER" id="PTHR13847:SF289">
    <property type="entry name" value="GLYCINE OXIDASE"/>
    <property type="match status" value="1"/>
</dbReference>
<protein>
    <submittedName>
        <fullName evidence="3">FAD-dependent oxidoreductase</fullName>
    </submittedName>
</protein>
<dbReference type="OrthoDB" id="9805337at2"/>
<sequence length="421" mass="46042">MKHDVIVIGAGIIGISIALKLQAEGRQVLVLDRKGVAAETSSGNAGVFAFADVIPLATPGIMRKAPKWLIDPLGPLSIRPAYALKILPWMLRFWRASWKDKYQTALAAQASLMDLSKAALERQIDAVNGEAMIRREGQLQLYEGQAEFNESLAGWQTRQAHGVVYEFLLTPEAIADIQPGIDPRFTHAAYTPEWKNVCDPAQWTQHLANEFEKRGGKIAIASIHSIDLKDDSVNLKSDSADYEANQVVLCAGAWSKTLAQSIGDSLPLDTERGYNTTLPARAFDLKTHLTFSNHGFVVTKIGEGVRIGGAVELGGLTLKPHYQRADVLLNKAAEFLPGLNIEGGRQWMGFRPSMPDSLPVISYASQSKRVVYAFGHGHLGLTQSAGTAELVAELINEQPSSIPMNAYCAQRFHTLHNKHSQ</sequence>
<evidence type="ECO:0000313" key="4">
    <source>
        <dbReference type="Proteomes" id="UP000280507"/>
    </source>
</evidence>
<dbReference type="Gene3D" id="3.30.9.10">
    <property type="entry name" value="D-Amino Acid Oxidase, subunit A, domain 2"/>
    <property type="match status" value="1"/>
</dbReference>
<dbReference type="InterPro" id="IPR036188">
    <property type="entry name" value="FAD/NAD-bd_sf"/>
</dbReference>
<evidence type="ECO:0000259" key="2">
    <source>
        <dbReference type="Pfam" id="PF01266"/>
    </source>
</evidence>
<name>A0A3M8Q739_9GAMM</name>
<comment type="caution">
    <text evidence="3">The sequence shown here is derived from an EMBL/GenBank/DDBJ whole genome shotgun (WGS) entry which is preliminary data.</text>
</comment>
<keyword evidence="1" id="KW-0560">Oxidoreductase</keyword>
<keyword evidence="4" id="KW-1185">Reference proteome</keyword>
<accession>A0A3M8Q739</accession>
<dbReference type="Pfam" id="PF01266">
    <property type="entry name" value="DAO"/>
    <property type="match status" value="1"/>
</dbReference>
<evidence type="ECO:0000313" key="3">
    <source>
        <dbReference type="EMBL" id="RNF51833.1"/>
    </source>
</evidence>
<dbReference type="GO" id="GO:0005737">
    <property type="term" value="C:cytoplasm"/>
    <property type="evidence" value="ECO:0007669"/>
    <property type="project" value="TreeGrafter"/>
</dbReference>
<reference evidence="3 4" key="1">
    <citation type="journal article" date="2012" name="Int. J. Syst. Evol. Microbiol.">
        <title>Marinomonas hwangdonensis sp. nov., isolated from seawater.</title>
        <authorList>
            <person name="Jung Y.T."/>
            <person name="Oh T.K."/>
            <person name="Yoon J.H."/>
        </authorList>
    </citation>
    <scope>NUCLEOTIDE SEQUENCE [LARGE SCALE GENOMIC DNA]</scope>
    <source>
        <strain evidence="3 4">HDW-15</strain>
    </source>
</reference>
<gene>
    <name evidence="3" type="ORF">EBI00_07075</name>
</gene>
<dbReference type="Gene3D" id="3.50.50.60">
    <property type="entry name" value="FAD/NAD(P)-binding domain"/>
    <property type="match status" value="2"/>
</dbReference>
<dbReference type="PANTHER" id="PTHR13847">
    <property type="entry name" value="SARCOSINE DEHYDROGENASE-RELATED"/>
    <property type="match status" value="1"/>
</dbReference>
<organism evidence="3 4">
    <name type="scientific">Marinomonas hwangdonensis</name>
    <dbReference type="NCBI Taxonomy" id="1053647"/>
    <lineage>
        <taxon>Bacteria</taxon>
        <taxon>Pseudomonadati</taxon>
        <taxon>Pseudomonadota</taxon>
        <taxon>Gammaproteobacteria</taxon>
        <taxon>Oceanospirillales</taxon>
        <taxon>Oceanospirillaceae</taxon>
        <taxon>Marinomonas</taxon>
    </lineage>
</organism>
<dbReference type="Proteomes" id="UP000280507">
    <property type="component" value="Unassembled WGS sequence"/>
</dbReference>
<dbReference type="AlphaFoldDB" id="A0A3M8Q739"/>